<dbReference type="Proteomes" id="UP000294752">
    <property type="component" value="Unassembled WGS sequence"/>
</dbReference>
<dbReference type="RefSeq" id="WP_166637774.1">
    <property type="nucleotide sequence ID" value="NZ_SNZV01000002.1"/>
</dbReference>
<dbReference type="AlphaFoldDB" id="A0A4R7D669"/>
<keyword evidence="2" id="KW-1185">Reference proteome</keyword>
<protein>
    <submittedName>
        <fullName evidence="1">Uncharacterized protein</fullName>
    </submittedName>
</protein>
<comment type="caution">
    <text evidence="1">The sequence shown here is derived from an EMBL/GenBank/DDBJ whole genome shotgun (WGS) entry which is preliminary data.</text>
</comment>
<proteinExistence type="predicted"/>
<evidence type="ECO:0000313" key="1">
    <source>
        <dbReference type="EMBL" id="TDS16067.1"/>
    </source>
</evidence>
<organism evidence="1 2">
    <name type="scientific">Sphingobacterium paludis</name>
    <dbReference type="NCBI Taxonomy" id="1476465"/>
    <lineage>
        <taxon>Bacteria</taxon>
        <taxon>Pseudomonadati</taxon>
        <taxon>Bacteroidota</taxon>
        <taxon>Sphingobacteriia</taxon>
        <taxon>Sphingobacteriales</taxon>
        <taxon>Sphingobacteriaceae</taxon>
        <taxon>Sphingobacterium</taxon>
    </lineage>
</organism>
<accession>A0A4R7D669</accession>
<name>A0A4R7D669_9SPHI</name>
<sequence>MNRVDLEKFGVQELKTDEMVEIDGGWNQNSGRVSVETIRVWQDIWKGFFDGLLA</sequence>
<reference evidence="1 2" key="1">
    <citation type="submission" date="2019-03" db="EMBL/GenBank/DDBJ databases">
        <title>Genomic Encyclopedia of Type Strains, Phase III (KMG-III): the genomes of soil and plant-associated and newly described type strains.</title>
        <authorList>
            <person name="Whitman W."/>
        </authorList>
    </citation>
    <scope>NUCLEOTIDE SEQUENCE [LARGE SCALE GENOMIC DNA]</scope>
    <source>
        <strain evidence="1 2">CGMCC 1.12801</strain>
    </source>
</reference>
<evidence type="ECO:0000313" key="2">
    <source>
        <dbReference type="Proteomes" id="UP000294752"/>
    </source>
</evidence>
<gene>
    <name evidence="1" type="ORF">B0I21_102392</name>
</gene>
<dbReference type="EMBL" id="SNZV01000002">
    <property type="protein sequence ID" value="TDS16067.1"/>
    <property type="molecule type" value="Genomic_DNA"/>
</dbReference>